<proteinExistence type="predicted"/>
<dbReference type="Proteomes" id="UP000011754">
    <property type="component" value="Unassembled WGS sequence"/>
</dbReference>
<organism evidence="1 2">
    <name type="scientific">Leptospira interrogans serovar Lora str. TE 1992</name>
    <dbReference type="NCBI Taxonomy" id="1193028"/>
    <lineage>
        <taxon>Bacteria</taxon>
        <taxon>Pseudomonadati</taxon>
        <taxon>Spirochaetota</taxon>
        <taxon>Spirochaetia</taxon>
        <taxon>Leptospirales</taxon>
        <taxon>Leptospiraceae</taxon>
        <taxon>Leptospira</taxon>
    </lineage>
</organism>
<accession>M3F290</accession>
<reference evidence="1 2" key="1">
    <citation type="submission" date="2013-01" db="EMBL/GenBank/DDBJ databases">
        <authorList>
            <person name="Harkins D.M."/>
            <person name="Durkin A.S."/>
            <person name="Brinkac L.M."/>
            <person name="Haft D.H."/>
            <person name="Selengut J.D."/>
            <person name="Sanka R."/>
            <person name="DePew J."/>
            <person name="Purushe J."/>
            <person name="Hartskeerl R.A."/>
            <person name="Ahmed A."/>
            <person name="van der Linden H."/>
            <person name="Goris M.G.A."/>
            <person name="Vinetz J.M."/>
            <person name="Sutton G.G."/>
            <person name="Nierman W.C."/>
            <person name="Fouts D.E."/>
        </authorList>
    </citation>
    <scope>NUCLEOTIDE SEQUENCE [LARGE SCALE GENOMIC DNA]</scope>
    <source>
        <strain evidence="1 2">TE 1992</strain>
    </source>
</reference>
<evidence type="ECO:0000313" key="2">
    <source>
        <dbReference type="Proteomes" id="UP000011754"/>
    </source>
</evidence>
<comment type="caution">
    <text evidence="1">The sequence shown here is derived from an EMBL/GenBank/DDBJ whole genome shotgun (WGS) entry which is preliminary data.</text>
</comment>
<name>M3F290_LEPIR</name>
<dbReference type="AlphaFoldDB" id="M3F290"/>
<protein>
    <submittedName>
        <fullName evidence="1">Uncharacterized protein</fullName>
    </submittedName>
</protein>
<gene>
    <name evidence="1" type="ORF">LEP1GSC067_4892</name>
</gene>
<evidence type="ECO:0000313" key="1">
    <source>
        <dbReference type="EMBL" id="EMF44737.1"/>
    </source>
</evidence>
<sequence>MLWLKILIPISAELEFGEVGFTGFLSGERGFEESESEGALSLAFAFIEFSSSSFTFELGSVFVESSIFSFTFLLSKVFSKSNRRFMEFFCQVYNL</sequence>
<dbReference type="EMBL" id="AKWW02000009">
    <property type="protein sequence ID" value="EMF44737.1"/>
    <property type="molecule type" value="Genomic_DNA"/>
</dbReference>